<gene>
    <name evidence="2" type="ORF">GCM10010357_28660</name>
</gene>
<organism evidence="2 3">
    <name type="scientific">Streptomyces luteireticuli</name>
    <dbReference type="NCBI Taxonomy" id="173858"/>
    <lineage>
        <taxon>Bacteria</taxon>
        <taxon>Bacillati</taxon>
        <taxon>Actinomycetota</taxon>
        <taxon>Actinomycetes</taxon>
        <taxon>Kitasatosporales</taxon>
        <taxon>Streptomycetaceae</taxon>
        <taxon>Streptomyces</taxon>
    </lineage>
</organism>
<dbReference type="RefSeq" id="WP_344023969.1">
    <property type="nucleotide sequence ID" value="NZ_BAAABX010000032.1"/>
</dbReference>
<evidence type="ECO:0000313" key="3">
    <source>
        <dbReference type="Proteomes" id="UP001500879"/>
    </source>
</evidence>
<protein>
    <submittedName>
        <fullName evidence="2">Uncharacterized protein</fullName>
    </submittedName>
</protein>
<comment type="caution">
    <text evidence="2">The sequence shown here is derived from an EMBL/GenBank/DDBJ whole genome shotgun (WGS) entry which is preliminary data.</text>
</comment>
<name>A0ABP3IJ02_9ACTN</name>
<dbReference type="Proteomes" id="UP001500879">
    <property type="component" value="Unassembled WGS sequence"/>
</dbReference>
<reference evidence="3" key="1">
    <citation type="journal article" date="2019" name="Int. J. Syst. Evol. Microbiol.">
        <title>The Global Catalogue of Microorganisms (GCM) 10K type strain sequencing project: providing services to taxonomists for standard genome sequencing and annotation.</title>
        <authorList>
            <consortium name="The Broad Institute Genomics Platform"/>
            <consortium name="The Broad Institute Genome Sequencing Center for Infectious Disease"/>
            <person name="Wu L."/>
            <person name="Ma J."/>
        </authorList>
    </citation>
    <scope>NUCLEOTIDE SEQUENCE [LARGE SCALE GENOMIC DNA]</scope>
    <source>
        <strain evidence="3">JCM 4788</strain>
    </source>
</reference>
<dbReference type="EMBL" id="BAAABX010000032">
    <property type="protein sequence ID" value="GAA0405990.1"/>
    <property type="molecule type" value="Genomic_DNA"/>
</dbReference>
<evidence type="ECO:0000313" key="2">
    <source>
        <dbReference type="EMBL" id="GAA0405990.1"/>
    </source>
</evidence>
<proteinExistence type="predicted"/>
<evidence type="ECO:0000256" key="1">
    <source>
        <dbReference type="SAM" id="MobiDB-lite"/>
    </source>
</evidence>
<keyword evidence="3" id="KW-1185">Reference proteome</keyword>
<feature type="region of interest" description="Disordered" evidence="1">
    <location>
        <begin position="137"/>
        <end position="167"/>
    </location>
</feature>
<accession>A0ABP3IJ02</accession>
<sequence>MKPIPRRRPRPRSREEIEQAKKAALKVWSDIVAAYQDRRTALTALAAHYRVPLPWLRERLVESGVKIRADALALRRALSPAQQAVLDNWPDVRAAYKTRTVKELSDELGVGPAWLRSRLIERGVLMRTLAETHRMLQDRRSGDVRPEELHTRDLARHQEPVHQEVQR</sequence>